<dbReference type="KEGG" id="dau:Daud_0941"/>
<reference evidence="2" key="1">
    <citation type="submission" date="2007-10" db="EMBL/GenBank/DDBJ databases">
        <title>Complete sequence of chromosome of Desulforudis audaxviator MP104C.</title>
        <authorList>
            <person name="Copeland A."/>
            <person name="Lucas S."/>
            <person name="Lapidus A."/>
            <person name="Barry K."/>
            <person name="Glavina del Rio T."/>
            <person name="Dalin E."/>
            <person name="Tice H."/>
            <person name="Bruce D."/>
            <person name="Pitluck S."/>
            <person name="Lowry S.R."/>
            <person name="Larimer F."/>
            <person name="Land M.L."/>
            <person name="Hauser L."/>
            <person name="Kyrpides N."/>
            <person name="Ivanova N.N."/>
            <person name="Richardson P."/>
        </authorList>
    </citation>
    <scope>NUCLEOTIDE SEQUENCE [LARGE SCALE GENOMIC DNA]</scope>
    <source>
        <strain evidence="2">MP104C</strain>
    </source>
</reference>
<dbReference type="Proteomes" id="UP000008544">
    <property type="component" value="Chromosome"/>
</dbReference>
<sequence>MKEDVPRDVRVYRVRFKYPDPSRYYYLSDSSGYPSADYRMPNISRERERIVVREVQE</sequence>
<dbReference type="HOGENOM" id="CLU_2989192_0_0_9"/>
<dbReference type="STRING" id="477974.Daud_0941"/>
<evidence type="ECO:0000313" key="1">
    <source>
        <dbReference type="EMBL" id="ACA59454.1"/>
    </source>
</evidence>
<name>B1I378_DESAP</name>
<reference evidence="1 2" key="2">
    <citation type="journal article" date="2008" name="Science">
        <title>Environmental genomics reveals a single-species ecosystem deep within Earth.</title>
        <authorList>
            <person name="Chivian D."/>
            <person name="Brodie E.L."/>
            <person name="Alm E.J."/>
            <person name="Culley D.E."/>
            <person name="Dehal P.S."/>
            <person name="Desantis T.Z."/>
            <person name="Gihring T.M."/>
            <person name="Lapidus A."/>
            <person name="Lin L.H."/>
            <person name="Lowry S.R."/>
            <person name="Moser D.P."/>
            <person name="Richardson P.M."/>
            <person name="Southam G."/>
            <person name="Wanger G."/>
            <person name="Pratt L.M."/>
            <person name="Andersen G.L."/>
            <person name="Hazen T.C."/>
            <person name="Brockman F.J."/>
            <person name="Arkin A.P."/>
            <person name="Onstott T.C."/>
        </authorList>
    </citation>
    <scope>NUCLEOTIDE SEQUENCE [LARGE SCALE GENOMIC DNA]</scope>
    <source>
        <strain evidence="1 2">MP104C</strain>
    </source>
</reference>
<organism evidence="1 2">
    <name type="scientific">Desulforudis audaxviator (strain MP104C)</name>
    <dbReference type="NCBI Taxonomy" id="477974"/>
    <lineage>
        <taxon>Bacteria</taxon>
        <taxon>Bacillati</taxon>
        <taxon>Bacillota</taxon>
        <taxon>Clostridia</taxon>
        <taxon>Thermoanaerobacterales</taxon>
        <taxon>Candidatus Desulforudaceae</taxon>
        <taxon>Candidatus Desulforudis</taxon>
    </lineage>
</organism>
<protein>
    <submittedName>
        <fullName evidence="1">Uncharacterized protein</fullName>
    </submittedName>
</protein>
<dbReference type="EMBL" id="CP000860">
    <property type="protein sequence ID" value="ACA59454.1"/>
    <property type="molecule type" value="Genomic_DNA"/>
</dbReference>
<dbReference type="AlphaFoldDB" id="B1I378"/>
<keyword evidence="2" id="KW-1185">Reference proteome</keyword>
<evidence type="ECO:0000313" key="2">
    <source>
        <dbReference type="Proteomes" id="UP000008544"/>
    </source>
</evidence>
<dbReference type="RefSeq" id="WP_012302040.1">
    <property type="nucleotide sequence ID" value="NC_010424.1"/>
</dbReference>
<accession>B1I378</accession>
<gene>
    <name evidence="1" type="ordered locus">Daud_0941</name>
</gene>
<proteinExistence type="predicted"/>